<evidence type="ECO:0000256" key="6">
    <source>
        <dbReference type="PIRSR" id="PIRSR000185-3"/>
    </source>
</evidence>
<dbReference type="AlphaFoldDB" id="A0A3E2BP11"/>
<feature type="site" description="Important for catalysis" evidence="6">
    <location>
        <position position="160"/>
    </location>
</feature>
<dbReference type="Pfam" id="PF02812">
    <property type="entry name" value="ELFV_dehydrog_N"/>
    <property type="match status" value="1"/>
</dbReference>
<evidence type="ECO:0000313" key="10">
    <source>
        <dbReference type="Proteomes" id="UP000257323"/>
    </source>
</evidence>
<evidence type="ECO:0000256" key="1">
    <source>
        <dbReference type="ARBA" id="ARBA00006382"/>
    </source>
</evidence>
<dbReference type="SUPFAM" id="SSF51735">
    <property type="entry name" value="NAD(P)-binding Rossmann-fold domains"/>
    <property type="match status" value="1"/>
</dbReference>
<evidence type="ECO:0000256" key="4">
    <source>
        <dbReference type="PIRSR" id="PIRSR000185-1"/>
    </source>
</evidence>
<dbReference type="SUPFAM" id="SSF53223">
    <property type="entry name" value="Aminoacid dehydrogenase-like, N-terminal domain"/>
    <property type="match status" value="1"/>
</dbReference>
<feature type="domain" description="Glutamate/phenylalanine/leucine/valine/L-tryptophan dehydrogenase C-terminal" evidence="8">
    <location>
        <begin position="197"/>
        <end position="427"/>
    </location>
</feature>
<proteinExistence type="inferred from homology"/>
<dbReference type="GO" id="GO:0000166">
    <property type="term" value="F:nucleotide binding"/>
    <property type="evidence" value="ECO:0007669"/>
    <property type="project" value="UniProtKB-KW"/>
</dbReference>
<comment type="caution">
    <text evidence="9">The sequence shown here is derived from an EMBL/GenBank/DDBJ whole genome shotgun (WGS) entry which is preliminary data.</text>
</comment>
<feature type="active site" description="Proton donor" evidence="4">
    <location>
        <position position="120"/>
    </location>
</feature>
<dbReference type="Proteomes" id="UP000257323">
    <property type="component" value="Unassembled WGS sequence"/>
</dbReference>
<dbReference type="InterPro" id="IPR036291">
    <property type="entry name" value="NAD(P)-bd_dom_sf"/>
</dbReference>
<dbReference type="InterPro" id="IPR006097">
    <property type="entry name" value="Glu/Leu/Phe/Val/Trp_DH_dimer"/>
</dbReference>
<dbReference type="CDD" id="cd01076">
    <property type="entry name" value="NAD_bind_1_Glu_DH"/>
    <property type="match status" value="1"/>
</dbReference>
<dbReference type="Gene3D" id="3.40.50.10860">
    <property type="entry name" value="Leucine Dehydrogenase, chain A, domain 1"/>
    <property type="match status" value="1"/>
</dbReference>
<feature type="binding site" evidence="5">
    <location>
        <position position="84"/>
    </location>
    <ligand>
        <name>substrate</name>
    </ligand>
</feature>
<dbReference type="GO" id="GO:0004352">
    <property type="term" value="F:glutamate dehydrogenase (NAD+) activity"/>
    <property type="evidence" value="ECO:0007669"/>
    <property type="project" value="TreeGrafter"/>
</dbReference>
<dbReference type="InterPro" id="IPR006096">
    <property type="entry name" value="Glu/Leu/Phe/Val/Trp_DH_C"/>
</dbReference>
<dbReference type="InterPro" id="IPR046346">
    <property type="entry name" value="Aminoacid_DH-like_N_sf"/>
</dbReference>
<evidence type="ECO:0000259" key="8">
    <source>
        <dbReference type="SMART" id="SM00839"/>
    </source>
</evidence>
<dbReference type="PANTHER" id="PTHR11606">
    <property type="entry name" value="GLUTAMATE DEHYDROGENASE"/>
    <property type="match status" value="1"/>
</dbReference>
<feature type="binding site" evidence="5">
    <location>
        <position position="108"/>
    </location>
    <ligand>
        <name>substrate</name>
    </ligand>
</feature>
<dbReference type="GO" id="GO:0006538">
    <property type="term" value="P:L-glutamate catabolic process"/>
    <property type="evidence" value="ECO:0007669"/>
    <property type="project" value="TreeGrafter"/>
</dbReference>
<evidence type="ECO:0000256" key="7">
    <source>
        <dbReference type="RuleBase" id="RU004417"/>
    </source>
</evidence>
<dbReference type="Gene3D" id="3.40.50.720">
    <property type="entry name" value="NAD(P)-binding Rossmann-like Domain"/>
    <property type="match status" value="1"/>
</dbReference>
<keyword evidence="2 3" id="KW-0560">Oxidoreductase</keyword>
<dbReference type="PIRSF" id="PIRSF000185">
    <property type="entry name" value="Glu_DH"/>
    <property type="match status" value="1"/>
</dbReference>
<protein>
    <recommendedName>
        <fullName evidence="3">Glutamate dehydrogenase</fullName>
    </recommendedName>
</protein>
<feature type="binding site" evidence="5">
    <location>
        <position position="204"/>
    </location>
    <ligand>
        <name>NAD(+)</name>
        <dbReference type="ChEBI" id="CHEBI:57540"/>
    </ligand>
</feature>
<comment type="similarity">
    <text evidence="1 3 7">Belongs to the Glu/Leu/Phe/Val dehydrogenases family.</text>
</comment>
<reference evidence="9 10" key="1">
    <citation type="submission" date="2018-08" db="EMBL/GenBank/DDBJ databases">
        <title>Genome analysis of the thermophilic bacterium of the candidate phylum Aminicenantes from deep subsurface aquifer revealed its physiology and ecological role.</title>
        <authorList>
            <person name="Kadnikov V.V."/>
            <person name="Mardanov A.V."/>
            <person name="Beletsky A.V."/>
            <person name="Karnachuk O.V."/>
            <person name="Ravin N.V."/>
        </authorList>
    </citation>
    <scope>NUCLEOTIDE SEQUENCE [LARGE SCALE GENOMIC DNA]</scope>
    <source>
        <strain evidence="9">BY38</strain>
    </source>
</reference>
<feature type="binding site" evidence="5">
    <location>
        <position position="235"/>
    </location>
    <ligand>
        <name>NAD(+)</name>
        <dbReference type="ChEBI" id="CHEBI:57540"/>
    </ligand>
</feature>
<evidence type="ECO:0000256" key="5">
    <source>
        <dbReference type="PIRSR" id="PIRSR000185-2"/>
    </source>
</evidence>
<keyword evidence="5" id="KW-0520">NAD</keyword>
<accession>A0A3E2BP11</accession>
<evidence type="ECO:0000256" key="3">
    <source>
        <dbReference type="PIRNR" id="PIRNR000185"/>
    </source>
</evidence>
<dbReference type="InterPro" id="IPR033922">
    <property type="entry name" value="NAD_bind_Glu_DH"/>
</dbReference>
<dbReference type="InterPro" id="IPR014362">
    <property type="entry name" value="Glu_DH"/>
</dbReference>
<dbReference type="PANTHER" id="PTHR11606:SF13">
    <property type="entry name" value="GLUTAMATE DEHYDROGENASE 1, MITOCHONDRIAL"/>
    <property type="match status" value="1"/>
</dbReference>
<feature type="binding site" evidence="5">
    <location>
        <position position="363"/>
    </location>
    <ligand>
        <name>substrate</name>
    </ligand>
</feature>
<evidence type="ECO:0000313" key="9">
    <source>
        <dbReference type="EMBL" id="RFT16500.1"/>
    </source>
</evidence>
<dbReference type="Pfam" id="PF00208">
    <property type="entry name" value="ELFV_dehydrog"/>
    <property type="match status" value="1"/>
</dbReference>
<dbReference type="SMART" id="SM00839">
    <property type="entry name" value="ELFV_dehydrog"/>
    <property type="match status" value="1"/>
</dbReference>
<gene>
    <name evidence="9" type="ORF">OP8BY_1678</name>
</gene>
<evidence type="ECO:0000256" key="2">
    <source>
        <dbReference type="ARBA" id="ARBA00023002"/>
    </source>
</evidence>
<name>A0A3E2BP11_9BACT</name>
<dbReference type="FunFam" id="3.40.50.10860:FF:000003">
    <property type="entry name" value="Glutamate dehydrogenase"/>
    <property type="match status" value="1"/>
</dbReference>
<keyword evidence="5" id="KW-0547">Nucleotide-binding</keyword>
<dbReference type="PRINTS" id="PR00082">
    <property type="entry name" value="GLFDHDRGNASE"/>
</dbReference>
<sequence length="430" mass="46976">MPEKAKVHYIHPIPEAKEYDPFFEATLQFEKAANFLDLDPWIYQRLKYPERELTVHIPITMDDGRAEIFTGFRVQHSTVRGPAKGGIRFSPNASISECKALATWMTWKCAVVDLPFGGGKGAVICDPLKMSENELRKLTKEYTLAIRDIIGPFKDVPAPDMFTNAQTMAWIADAYSQACGHLEPAVVTGKPVHLGGSLGRAMATGTGLFFVLEEALKYLGLNFEGRTVAILGFGNVGSSIAKLVHKAGCRVIAITDIFGGIYCDKGIDPFELEKQVKQTGSVVNFPGTEPIDNDSLIALDCDILIPAATEGQIHRGNAGQVKARIILEGANGPTTTEADSILVDKGVLVCPDILANAGGVTVSYLEWVQDLQRFFLSEEEVTEKLEKKMKKAFHEIVDLMEKHNLPMREAAYVLAVGRVAEALKALGRAA</sequence>
<dbReference type="EMBL" id="QUAH01000003">
    <property type="protein sequence ID" value="RFT16500.1"/>
    <property type="molecule type" value="Genomic_DNA"/>
</dbReference>
<dbReference type="InterPro" id="IPR006095">
    <property type="entry name" value="Glu/Leu/Phe/Val/Trp_DH"/>
</dbReference>
<organism evidence="9 10">
    <name type="scientific">Candidatus Saccharicenans subterraneus</name>
    <dbReference type="NCBI Taxonomy" id="2508984"/>
    <lineage>
        <taxon>Bacteria</taxon>
        <taxon>Candidatus Aminicenantota</taxon>
        <taxon>Candidatus Aminicenantia</taxon>
        <taxon>Candidatus Aminicenantales</taxon>
        <taxon>Candidatus Saccharicenantaceae</taxon>
        <taxon>Candidatus Saccharicenans</taxon>
    </lineage>
</organism>